<accession>A0A4Y7PRS4</accession>
<dbReference type="AlphaFoldDB" id="A0A4Y7PRS4"/>
<feature type="non-terminal residue" evidence="1">
    <location>
        <position position="66"/>
    </location>
</feature>
<name>A0A4Y7PRS4_9AGAM</name>
<feature type="non-terminal residue" evidence="1">
    <location>
        <position position="1"/>
    </location>
</feature>
<keyword evidence="2" id="KW-1185">Reference proteome</keyword>
<evidence type="ECO:0000313" key="1">
    <source>
        <dbReference type="EMBL" id="TDL17220.1"/>
    </source>
</evidence>
<sequence length="66" mass="7499">MTRESRGEDPVVGLSSLRYYHFGTTKPFPDRSVQCDCSIRQMWDMGHANRLGVVSAWRGGRQLEAV</sequence>
<organism evidence="1 2">
    <name type="scientific">Rickenella mellea</name>
    <dbReference type="NCBI Taxonomy" id="50990"/>
    <lineage>
        <taxon>Eukaryota</taxon>
        <taxon>Fungi</taxon>
        <taxon>Dikarya</taxon>
        <taxon>Basidiomycota</taxon>
        <taxon>Agaricomycotina</taxon>
        <taxon>Agaricomycetes</taxon>
        <taxon>Hymenochaetales</taxon>
        <taxon>Rickenellaceae</taxon>
        <taxon>Rickenella</taxon>
    </lineage>
</organism>
<proteinExistence type="predicted"/>
<dbReference type="EMBL" id="ML170225">
    <property type="protein sequence ID" value="TDL17220.1"/>
    <property type="molecule type" value="Genomic_DNA"/>
</dbReference>
<evidence type="ECO:0000313" key="2">
    <source>
        <dbReference type="Proteomes" id="UP000294933"/>
    </source>
</evidence>
<dbReference type="VEuPathDB" id="FungiDB:BD410DRAFT_794519"/>
<protein>
    <submittedName>
        <fullName evidence="1">Uncharacterized protein</fullName>
    </submittedName>
</protein>
<gene>
    <name evidence="1" type="ORF">BD410DRAFT_794519</name>
</gene>
<reference evidence="1 2" key="1">
    <citation type="submission" date="2018-06" db="EMBL/GenBank/DDBJ databases">
        <title>A transcriptomic atlas of mushroom development highlights an independent origin of complex multicellularity.</title>
        <authorList>
            <consortium name="DOE Joint Genome Institute"/>
            <person name="Krizsan K."/>
            <person name="Almasi E."/>
            <person name="Merenyi Z."/>
            <person name="Sahu N."/>
            <person name="Viragh M."/>
            <person name="Koszo T."/>
            <person name="Mondo S."/>
            <person name="Kiss B."/>
            <person name="Balint B."/>
            <person name="Kues U."/>
            <person name="Barry K."/>
            <person name="Hegedus J.C."/>
            <person name="Henrissat B."/>
            <person name="Johnson J."/>
            <person name="Lipzen A."/>
            <person name="Ohm R."/>
            <person name="Nagy I."/>
            <person name="Pangilinan J."/>
            <person name="Yan J."/>
            <person name="Xiong Y."/>
            <person name="Grigoriev I.V."/>
            <person name="Hibbett D.S."/>
            <person name="Nagy L.G."/>
        </authorList>
    </citation>
    <scope>NUCLEOTIDE SEQUENCE [LARGE SCALE GENOMIC DNA]</scope>
    <source>
        <strain evidence="1 2">SZMC22713</strain>
    </source>
</reference>
<dbReference type="Proteomes" id="UP000294933">
    <property type="component" value="Unassembled WGS sequence"/>
</dbReference>